<dbReference type="GO" id="GO:0001228">
    <property type="term" value="F:DNA-binding transcription activator activity, RNA polymerase II-specific"/>
    <property type="evidence" value="ECO:0007669"/>
    <property type="project" value="TreeGrafter"/>
</dbReference>
<dbReference type="InterPro" id="IPR036864">
    <property type="entry name" value="Zn2-C6_fun-type_DNA-bd_sf"/>
</dbReference>
<keyword evidence="3" id="KW-0805">Transcription regulation</keyword>
<dbReference type="PANTHER" id="PTHR31944:SF129">
    <property type="entry name" value="ASPYRIDONES CLUSTER REGULATOR APDR-RELATED"/>
    <property type="match status" value="1"/>
</dbReference>
<dbReference type="InterPro" id="IPR001138">
    <property type="entry name" value="Zn2Cys6_DnaBD"/>
</dbReference>
<evidence type="ECO:0000256" key="6">
    <source>
        <dbReference type="ARBA" id="ARBA00023242"/>
    </source>
</evidence>
<feature type="region of interest" description="Disordered" evidence="7">
    <location>
        <begin position="439"/>
        <end position="466"/>
    </location>
</feature>
<name>A0A2N3N0V5_9PEZI</name>
<sequence length="746" mass="84365">MARQPRRRRRPALSCVECRRRKIKCDRISPCAHCVSNKADCIYRAYNDRPSPLREHHRSPTLSPSAPVHPVPRSVRRGQQSYRTSTLTASTPHSALSPPLVPRREVETQDSHRNDGRNQLESLADHRDSPVDFRHLLQRVRKLEASSASNSTHPPSDTSRDILSLQSGPVQDAQILLNKTRVLRWSFWTGMSQDLMPVISCFSEACKPTAQGPFAEGEIATVVADMGDLLRKCKIVAKSLKAGRPSRSLSTSELELTPPPRGIADILVDQYFHFFESVYRILHRPTFMAEYQKYWDDPEKAAAGLRLKVLLVIALGSSIYQQDGIDCDLRSMSHRWTYAAQMWLSGPLEKDRLCITGLQVHCLTILARQIFSVGGDLVWMSVGTLIHQAMQMGLHRDPTRLPSMSVLKAETRRRLWATILEMTVQASLDSAMPPRISFEEFDTRPPSNVNDDEMDDSTATLQPSPRTNTYTETSIQLILYDSLPTRLRILRLLNDLHSELSYIDVLSLSSEVTDSCRSYRQFLIEQGASGVRAFHRNLLDYLVRRFMIPLHCPFANKARTNPLFHYSLKVSLDTAMAIISPEPDEAFSRLMVIGGGLFREGFRYAMTSLSLELLTQVEEKRLDGTLHRSSQYCESLKQTLRGMVDLSLERIREGETNVKSHMFLCMILAQAEAKEAGVPCELRIAQSAKESLELCYDLLQTRVADTSQGYPSDTDVGATPSTGFAGWLNTEMDLDMNYFMFNEDFS</sequence>
<dbReference type="CDD" id="cd12148">
    <property type="entry name" value="fungal_TF_MHR"/>
    <property type="match status" value="1"/>
</dbReference>
<feature type="compositionally biased region" description="Polar residues" evidence="7">
    <location>
        <begin position="457"/>
        <end position="466"/>
    </location>
</feature>
<keyword evidence="1" id="KW-0479">Metal-binding</keyword>
<reference evidence="9 10" key="1">
    <citation type="journal article" date="2017" name="G3 (Bethesda)">
        <title>First Draft Genome Sequence of the Pathogenic Fungus Lomentospora prolificans (Formerly Scedosporium prolificans).</title>
        <authorList>
            <person name="Luo R."/>
            <person name="Zimin A."/>
            <person name="Workman R."/>
            <person name="Fan Y."/>
            <person name="Pertea G."/>
            <person name="Grossman N."/>
            <person name="Wear M.P."/>
            <person name="Jia B."/>
            <person name="Miller H."/>
            <person name="Casadevall A."/>
            <person name="Timp W."/>
            <person name="Zhang S.X."/>
            <person name="Salzberg S.L."/>
        </authorList>
    </citation>
    <scope>NUCLEOTIDE SEQUENCE [LARGE SCALE GENOMIC DNA]</scope>
    <source>
        <strain evidence="9 10">JHH-5317</strain>
    </source>
</reference>
<evidence type="ECO:0000256" key="2">
    <source>
        <dbReference type="ARBA" id="ARBA00022833"/>
    </source>
</evidence>
<dbReference type="GO" id="GO:0000978">
    <property type="term" value="F:RNA polymerase II cis-regulatory region sequence-specific DNA binding"/>
    <property type="evidence" value="ECO:0007669"/>
    <property type="project" value="TreeGrafter"/>
</dbReference>
<feature type="compositionally biased region" description="Polar residues" evidence="7">
    <location>
        <begin position="146"/>
        <end position="157"/>
    </location>
</feature>
<evidence type="ECO:0000313" key="9">
    <source>
        <dbReference type="EMBL" id="PKS06059.1"/>
    </source>
</evidence>
<dbReference type="Gene3D" id="4.10.240.10">
    <property type="entry name" value="Zn(2)-C6 fungal-type DNA-binding domain"/>
    <property type="match status" value="1"/>
</dbReference>
<evidence type="ECO:0000256" key="1">
    <source>
        <dbReference type="ARBA" id="ARBA00022723"/>
    </source>
</evidence>
<evidence type="ECO:0000256" key="3">
    <source>
        <dbReference type="ARBA" id="ARBA00023015"/>
    </source>
</evidence>
<evidence type="ECO:0000313" key="10">
    <source>
        <dbReference type="Proteomes" id="UP000233524"/>
    </source>
</evidence>
<proteinExistence type="predicted"/>
<dbReference type="VEuPathDB" id="FungiDB:jhhlp_007893"/>
<dbReference type="GO" id="GO:0008270">
    <property type="term" value="F:zinc ion binding"/>
    <property type="evidence" value="ECO:0007669"/>
    <property type="project" value="InterPro"/>
</dbReference>
<dbReference type="Proteomes" id="UP000233524">
    <property type="component" value="Unassembled WGS sequence"/>
</dbReference>
<protein>
    <recommendedName>
        <fullName evidence="8">Zn(2)-C6 fungal-type domain-containing protein</fullName>
    </recommendedName>
</protein>
<dbReference type="Pfam" id="PF00172">
    <property type="entry name" value="Zn_clus"/>
    <property type="match status" value="1"/>
</dbReference>
<keyword evidence="5" id="KW-0804">Transcription</keyword>
<evidence type="ECO:0000256" key="5">
    <source>
        <dbReference type="ARBA" id="ARBA00023163"/>
    </source>
</evidence>
<keyword evidence="10" id="KW-1185">Reference proteome</keyword>
<comment type="caution">
    <text evidence="9">The sequence shown here is derived from an EMBL/GenBank/DDBJ whole genome shotgun (WGS) entry which is preliminary data.</text>
</comment>
<dbReference type="OrthoDB" id="4337792at2759"/>
<feature type="domain" description="Zn(2)-C6 fungal-type" evidence="8">
    <location>
        <begin position="14"/>
        <end position="43"/>
    </location>
</feature>
<dbReference type="CDD" id="cd00067">
    <property type="entry name" value="GAL4"/>
    <property type="match status" value="1"/>
</dbReference>
<dbReference type="EMBL" id="NLAX01001139">
    <property type="protein sequence ID" value="PKS06059.1"/>
    <property type="molecule type" value="Genomic_DNA"/>
</dbReference>
<dbReference type="SMART" id="SM00906">
    <property type="entry name" value="Fungal_trans"/>
    <property type="match status" value="1"/>
</dbReference>
<gene>
    <name evidence="9" type="ORF">jhhlp_007893</name>
</gene>
<accession>A0A2N3N0V5</accession>
<keyword evidence="2" id="KW-0862">Zinc</keyword>
<dbReference type="PANTHER" id="PTHR31944">
    <property type="entry name" value="HEME-RESPONSIVE ZINC FINGER TRANSCRIPTION FACTOR HAP1"/>
    <property type="match status" value="1"/>
</dbReference>
<dbReference type="PROSITE" id="PS50048">
    <property type="entry name" value="ZN2_CY6_FUNGAL_2"/>
    <property type="match status" value="1"/>
</dbReference>
<keyword evidence="6" id="KW-0539">Nucleus</keyword>
<organism evidence="9 10">
    <name type="scientific">Lomentospora prolificans</name>
    <dbReference type="NCBI Taxonomy" id="41688"/>
    <lineage>
        <taxon>Eukaryota</taxon>
        <taxon>Fungi</taxon>
        <taxon>Dikarya</taxon>
        <taxon>Ascomycota</taxon>
        <taxon>Pezizomycotina</taxon>
        <taxon>Sordariomycetes</taxon>
        <taxon>Hypocreomycetidae</taxon>
        <taxon>Microascales</taxon>
        <taxon>Microascaceae</taxon>
        <taxon>Lomentospora</taxon>
    </lineage>
</organism>
<dbReference type="InterPro" id="IPR007219">
    <property type="entry name" value="XnlR_reg_dom"/>
</dbReference>
<dbReference type="SMART" id="SM00066">
    <property type="entry name" value="GAL4"/>
    <property type="match status" value="1"/>
</dbReference>
<feature type="region of interest" description="Disordered" evidence="7">
    <location>
        <begin position="144"/>
        <end position="163"/>
    </location>
</feature>
<feature type="compositionally biased region" description="Basic and acidic residues" evidence="7">
    <location>
        <begin position="102"/>
        <end position="128"/>
    </location>
</feature>
<feature type="compositionally biased region" description="Polar residues" evidence="7">
    <location>
        <begin position="77"/>
        <end position="94"/>
    </location>
</feature>
<dbReference type="GO" id="GO:0005634">
    <property type="term" value="C:nucleus"/>
    <property type="evidence" value="ECO:0007669"/>
    <property type="project" value="TreeGrafter"/>
</dbReference>
<feature type="region of interest" description="Disordered" evidence="7">
    <location>
        <begin position="52"/>
        <end position="128"/>
    </location>
</feature>
<evidence type="ECO:0000256" key="7">
    <source>
        <dbReference type="SAM" id="MobiDB-lite"/>
    </source>
</evidence>
<dbReference type="InterPro" id="IPR051430">
    <property type="entry name" value="Fungal_TF_Env_Response"/>
</dbReference>
<dbReference type="Pfam" id="PF04082">
    <property type="entry name" value="Fungal_trans"/>
    <property type="match status" value="1"/>
</dbReference>
<evidence type="ECO:0000259" key="8">
    <source>
        <dbReference type="PROSITE" id="PS50048"/>
    </source>
</evidence>
<evidence type="ECO:0000256" key="4">
    <source>
        <dbReference type="ARBA" id="ARBA00023125"/>
    </source>
</evidence>
<dbReference type="GO" id="GO:0006351">
    <property type="term" value="P:DNA-templated transcription"/>
    <property type="evidence" value="ECO:0007669"/>
    <property type="project" value="InterPro"/>
</dbReference>
<dbReference type="PROSITE" id="PS00463">
    <property type="entry name" value="ZN2_CY6_FUNGAL_1"/>
    <property type="match status" value="1"/>
</dbReference>
<dbReference type="InParanoid" id="A0A2N3N0V5"/>
<keyword evidence="4" id="KW-0238">DNA-binding</keyword>
<dbReference type="AlphaFoldDB" id="A0A2N3N0V5"/>
<dbReference type="SUPFAM" id="SSF57701">
    <property type="entry name" value="Zn2/Cys6 DNA-binding domain"/>
    <property type="match status" value="1"/>
</dbReference>